<organism evidence="2 3">
    <name type="scientific">Fusarium torulosum</name>
    <dbReference type="NCBI Taxonomy" id="33205"/>
    <lineage>
        <taxon>Eukaryota</taxon>
        <taxon>Fungi</taxon>
        <taxon>Dikarya</taxon>
        <taxon>Ascomycota</taxon>
        <taxon>Pezizomycotina</taxon>
        <taxon>Sordariomycetes</taxon>
        <taxon>Hypocreomycetidae</taxon>
        <taxon>Hypocreales</taxon>
        <taxon>Nectriaceae</taxon>
        <taxon>Fusarium</taxon>
    </lineage>
</organism>
<dbReference type="EMBL" id="ONZP01000433">
    <property type="protein sequence ID" value="SPJ84185.1"/>
    <property type="molecule type" value="Genomic_DNA"/>
</dbReference>
<reference evidence="2" key="1">
    <citation type="submission" date="2018-03" db="EMBL/GenBank/DDBJ databases">
        <authorList>
            <person name="Guldener U."/>
        </authorList>
    </citation>
    <scope>NUCLEOTIDE SEQUENCE</scope>
</reference>
<evidence type="ECO:0000313" key="2">
    <source>
        <dbReference type="EMBL" id="SPJ84185.1"/>
    </source>
</evidence>
<accession>A0AAE8MH78</accession>
<keyword evidence="3" id="KW-1185">Reference proteome</keyword>
<evidence type="ECO:0000256" key="1">
    <source>
        <dbReference type="SAM" id="Coils"/>
    </source>
</evidence>
<dbReference type="Proteomes" id="UP001187734">
    <property type="component" value="Unassembled WGS sequence"/>
</dbReference>
<dbReference type="AlphaFoldDB" id="A0AAE8MH78"/>
<proteinExistence type="predicted"/>
<comment type="caution">
    <text evidence="2">The sequence shown here is derived from an EMBL/GenBank/DDBJ whole genome shotgun (WGS) entry which is preliminary data.</text>
</comment>
<gene>
    <name evidence="2" type="ORF">FTOL_10702</name>
</gene>
<evidence type="ECO:0000313" key="3">
    <source>
        <dbReference type="Proteomes" id="UP001187734"/>
    </source>
</evidence>
<feature type="coiled-coil region" evidence="1">
    <location>
        <begin position="215"/>
        <end position="242"/>
    </location>
</feature>
<sequence>MARCKLLVSRSSLISLDISGYDLKYDSLFANIGHCTQMGQDTFRSTAERMETVGRLARDMSKPGGIIESTLDHIDMKQSTVRDKRLQSFIASGLNKINESVEATSQVKNDFAQWKTTTENLVQALKEKTSINISQQKKDARELESCSSEMETQERKLHDRRTLLRELQDRYDSTVWQYTRMLNSPETATPSLSTFFASVLATLAMSMPVFSAIGIWSIESNITDLEARIDELNSKLEFMQGEFKSLCEVLDLLKTTLIDLNTMQQQIENFMEFLIGIQKIIAVVKDGEDRVLMKSLTAEGLDELNNQANLKKAYLTDALSMRDRFRIAAKAAGLYNEISDKFILPGISWLGGLCFVDSSDETYEKSLLEIEDQENHLCRGAEQLITQRVDELSIKLKVLSPKS</sequence>
<dbReference type="Gene3D" id="1.20.1170.10">
    <property type="match status" value="1"/>
</dbReference>
<protein>
    <submittedName>
        <fullName evidence="2">Uncharacterized protein</fullName>
    </submittedName>
</protein>
<name>A0AAE8MH78_9HYPO</name>
<keyword evidence="1" id="KW-0175">Coiled coil</keyword>